<dbReference type="EMBL" id="QWKH01000006">
    <property type="protein sequence ID" value="NBI33797.1"/>
    <property type="molecule type" value="Genomic_DNA"/>
</dbReference>
<name>A0A7C9JR05_9BACT</name>
<sequence length="166" mass="15956">MKQETAKRFGAAAGAVVLASSALAGVGTAMAVEAPEGVAPGVSQDAAAEQASQATGVSQANVSGEFAFSQDVVSPNATISGVFAKAANALCASMPDYAVRCACGNVVVVTGDGVSVQANVGELAEVEDAGGFIMGCSCATNVPGGGATVNAEVQGVALATLMGLVS</sequence>
<evidence type="ECO:0000313" key="2">
    <source>
        <dbReference type="EMBL" id="NBI33797.1"/>
    </source>
</evidence>
<accession>A0A7C9JR05</accession>
<protein>
    <submittedName>
        <fullName evidence="2">Uncharacterized protein</fullName>
    </submittedName>
</protein>
<reference evidence="2" key="1">
    <citation type="submission" date="2018-08" db="EMBL/GenBank/DDBJ databases">
        <title>Murine metabolic-syndrome-specific gut microbial biobank.</title>
        <authorList>
            <person name="Liu C."/>
        </authorList>
    </citation>
    <scope>NUCLEOTIDE SEQUENCE [LARGE SCALE GENOMIC DNA]</scope>
    <source>
        <strain evidence="2">Z82</strain>
    </source>
</reference>
<keyword evidence="1" id="KW-0732">Signal</keyword>
<feature type="chain" id="PRO_5028817956" evidence="1">
    <location>
        <begin position="25"/>
        <end position="166"/>
    </location>
</feature>
<feature type="signal peptide" evidence="1">
    <location>
        <begin position="1"/>
        <end position="24"/>
    </location>
</feature>
<comment type="caution">
    <text evidence="2">The sequence shown here is derived from an EMBL/GenBank/DDBJ whole genome shotgun (WGS) entry which is preliminary data.</text>
</comment>
<dbReference type="AlphaFoldDB" id="A0A7C9JR05"/>
<organism evidence="2">
    <name type="scientific">Muribaculaceae bacterium Z82</name>
    <dbReference type="NCBI Taxonomy" id="2304548"/>
    <lineage>
        <taxon>Bacteria</taxon>
        <taxon>Pseudomonadati</taxon>
        <taxon>Bacteroidota</taxon>
        <taxon>Bacteroidia</taxon>
        <taxon>Bacteroidales</taxon>
        <taxon>Muribaculaceae</taxon>
    </lineage>
</organism>
<gene>
    <name evidence="2" type="ORF">D1639_01850</name>
</gene>
<proteinExistence type="predicted"/>
<evidence type="ECO:0000256" key="1">
    <source>
        <dbReference type="SAM" id="SignalP"/>
    </source>
</evidence>